<comment type="caution">
    <text evidence="1">The sequence shown here is derived from an EMBL/GenBank/DDBJ whole genome shotgun (WGS) entry which is preliminary data.</text>
</comment>
<sequence>MMEVVKEIISPNKQYKAEIVKRIDGLFSIEIFRWYEDEWFDSWTPIRDNISIIDTSEHAIEIALEKLRNLM</sequence>
<protein>
    <submittedName>
        <fullName evidence="1">Uncharacterized protein</fullName>
    </submittedName>
</protein>
<dbReference type="Proteomes" id="UP000656077">
    <property type="component" value="Unassembled WGS sequence"/>
</dbReference>
<evidence type="ECO:0000313" key="2">
    <source>
        <dbReference type="Proteomes" id="UP000656077"/>
    </source>
</evidence>
<evidence type="ECO:0000313" key="1">
    <source>
        <dbReference type="EMBL" id="MVX67088.1"/>
    </source>
</evidence>
<proteinExistence type="predicted"/>
<accession>A0A964W5A9</accession>
<gene>
    <name evidence="1" type="ORF">GKZ28_25895</name>
</gene>
<organism evidence="1 2">
    <name type="scientific">Clostridium chromiireducens</name>
    <dbReference type="NCBI Taxonomy" id="225345"/>
    <lineage>
        <taxon>Bacteria</taxon>
        <taxon>Bacillati</taxon>
        <taxon>Bacillota</taxon>
        <taxon>Clostridia</taxon>
        <taxon>Eubacteriales</taxon>
        <taxon>Clostridiaceae</taxon>
        <taxon>Clostridium</taxon>
    </lineage>
</organism>
<dbReference type="AlphaFoldDB" id="A0A964W5A9"/>
<name>A0A964W5A9_9CLOT</name>
<reference evidence="1" key="1">
    <citation type="submission" date="2019-12" db="EMBL/GenBank/DDBJ databases">
        <title>Microbes associate with the intestines of laboratory mice.</title>
        <authorList>
            <person name="Navarre W."/>
            <person name="Wong E."/>
        </authorList>
    </citation>
    <scope>NUCLEOTIDE SEQUENCE</scope>
    <source>
        <strain evidence="1">NM79_F5</strain>
    </source>
</reference>
<dbReference type="EMBL" id="WSRQ01000091">
    <property type="protein sequence ID" value="MVX67088.1"/>
    <property type="molecule type" value="Genomic_DNA"/>
</dbReference>